<feature type="compositionally biased region" description="Low complexity" evidence="1">
    <location>
        <begin position="19"/>
        <end position="31"/>
    </location>
</feature>
<evidence type="ECO:0008006" key="6">
    <source>
        <dbReference type="Google" id="ProtNLM"/>
    </source>
</evidence>
<evidence type="ECO:0000256" key="1">
    <source>
        <dbReference type="SAM" id="MobiDB-lite"/>
    </source>
</evidence>
<accession>A0A540KY23</accession>
<gene>
    <name evidence="4" type="ORF">C1H46_035327</name>
</gene>
<dbReference type="STRING" id="106549.A0A540KY23"/>
<feature type="compositionally biased region" description="Low complexity" evidence="1">
    <location>
        <begin position="124"/>
        <end position="138"/>
    </location>
</feature>
<feature type="region of interest" description="Disordered" evidence="1">
    <location>
        <begin position="83"/>
        <end position="152"/>
    </location>
</feature>
<organism evidence="4 5">
    <name type="scientific">Malus baccata</name>
    <name type="common">Siberian crab apple</name>
    <name type="synonym">Pyrus baccata</name>
    <dbReference type="NCBI Taxonomy" id="106549"/>
    <lineage>
        <taxon>Eukaryota</taxon>
        <taxon>Viridiplantae</taxon>
        <taxon>Streptophyta</taxon>
        <taxon>Embryophyta</taxon>
        <taxon>Tracheophyta</taxon>
        <taxon>Spermatophyta</taxon>
        <taxon>Magnoliopsida</taxon>
        <taxon>eudicotyledons</taxon>
        <taxon>Gunneridae</taxon>
        <taxon>Pentapetalae</taxon>
        <taxon>rosids</taxon>
        <taxon>fabids</taxon>
        <taxon>Rosales</taxon>
        <taxon>Rosaceae</taxon>
        <taxon>Amygdaloideae</taxon>
        <taxon>Maleae</taxon>
        <taxon>Malus</taxon>
    </lineage>
</organism>
<keyword evidence="5" id="KW-1185">Reference proteome</keyword>
<dbReference type="EMBL" id="VIEB01000872">
    <property type="protein sequence ID" value="TQD79126.1"/>
    <property type="molecule type" value="Genomic_DNA"/>
</dbReference>
<dbReference type="InterPro" id="IPR014772">
    <property type="entry name" value="Munc13_dom-2"/>
</dbReference>
<sequence length="1064" mass="118116">MAHLFRDLSSLGQSKRGITAPTTTTATASPAKPLSIPTRSISAMGTDLPSPLGQLSAQLSDSDLRLTAYEIFVAACRTSTGKALTFTPSSADSPTQHANSPNDSPALQRSLTSTAASKMKKALGLKSPGSGSKKSPGSAGSGAGSGPGKPRRAMTVGELMRIQMGISEATDSRVRRALLRISASQVGRRIESVVVPLELLQQLKSSDFTDQQEYDAWQKRTLKILEAGLLLHPHVPLDKSNNAAQRLRQIINGALDRPFETGRNNETLQVLRNAVTALASRSSDGLYDTSHWADGLPLNLRLYERLLEACFDLHEETSIIEEVDELMEHIKKTWSILGMNQMLHNLCFTWVLFHRFVATGQVELDLLYAADSQLAEVAKDAKATKDSEYCKILSSTLTSILGWAEKRLLAYHDTFDSSNIDAMQAIVSLGVVAAKILVEDISNEYRRRRKNEVDVARSRIDTYIRSSLRTAFAQASPQYLPLIPPFPSFNKRENATNIISVLVLWYHLMLYEASNIYASWILKWDLESNNLHGVDALSIMEKADSSRRASRHQPNPLPVLAILAKDVGELAVKEKEVFSPILKRWHPFAAGVAVATLHACYANEIKQFISGIAELTPDAVQVLRAADKLEKDLVLIAVLDSVDSDDGGKAIIREMPPYEAETAIANLVKVWIKTRVDRLKEWIDRNLQQEVWNPQANEDGYAPSAVEVLRILDETLEAFFQLPIPMHPALLPDLMTGLDRCLQYYVTKAKSGCGSRNTFVPTMPALTRCTIGSKFQGFGKKKEKSPVPQKRNAQVATLNGDNSFGIPQMCARINTLQRIRSELEVLEKRIITHLRNSESANVEDFSNGLGKKFELTPAACVEAIQQLCEAVAYKMIFHDLSHVLWDGLYVGEPSSCRIDAFLDGLEKNLLIISNTVHERVRTRIITDIMRASFDGFLLVLLAGGPSRAFSQRDSQIIEDDFKALKDLFWANGDGLPSELIDKFSTTVRSVLPLFRTDTDSLVERFRRVTLESYGSSARSRLPLPPTSGQWNPTEPNTLLRVLCYRNDESATKFLKKTYNLPKKL</sequence>
<feature type="region of interest" description="Disordered" evidence="1">
    <location>
        <begin position="14"/>
        <end position="47"/>
    </location>
</feature>
<name>A0A540KY23_MALBA</name>
<dbReference type="PROSITE" id="PS51258">
    <property type="entry name" value="MHD1"/>
    <property type="match status" value="1"/>
</dbReference>
<feature type="domain" description="MHD2" evidence="3">
    <location>
        <begin position="895"/>
        <end position="1005"/>
    </location>
</feature>
<reference evidence="4 5" key="1">
    <citation type="journal article" date="2019" name="G3 (Bethesda)">
        <title>Sequencing of a Wild Apple (Malus baccata) Genome Unravels the Differences Between Cultivated and Wild Apple Species Regarding Disease Resistance and Cold Tolerance.</title>
        <authorList>
            <person name="Chen X."/>
        </authorList>
    </citation>
    <scope>NUCLEOTIDE SEQUENCE [LARGE SCALE GENOMIC DNA]</scope>
    <source>
        <strain evidence="5">cv. Shandingzi</strain>
        <tissue evidence="4">Leaves</tissue>
    </source>
</reference>
<dbReference type="Pfam" id="PF25761">
    <property type="entry name" value="TPR_PATROL1"/>
    <property type="match status" value="1"/>
</dbReference>
<dbReference type="InterPro" id="IPR008528">
    <property type="entry name" value="unc-13_homologue"/>
</dbReference>
<feature type="compositionally biased region" description="Polar residues" evidence="1">
    <location>
        <begin position="83"/>
        <end position="116"/>
    </location>
</feature>
<dbReference type="InterPro" id="IPR057984">
    <property type="entry name" value="PATROL1_C"/>
</dbReference>
<dbReference type="PANTHER" id="PTHR31280:SF4">
    <property type="entry name" value="ELONGATION FACTOR TS (DUF810)"/>
    <property type="match status" value="1"/>
</dbReference>
<evidence type="ECO:0000259" key="3">
    <source>
        <dbReference type="PROSITE" id="PS51259"/>
    </source>
</evidence>
<dbReference type="PANTHER" id="PTHR31280">
    <property type="entry name" value="PROTEIN UNC-13 HOMOLOG"/>
    <property type="match status" value="1"/>
</dbReference>
<dbReference type="InterPro" id="IPR014770">
    <property type="entry name" value="Munc13_1"/>
</dbReference>
<proteinExistence type="predicted"/>
<evidence type="ECO:0000313" key="4">
    <source>
        <dbReference type="EMBL" id="TQD79126.1"/>
    </source>
</evidence>
<dbReference type="Proteomes" id="UP000315295">
    <property type="component" value="Unassembled WGS sequence"/>
</dbReference>
<protein>
    <recommendedName>
        <fullName evidence="6">MHD1 domain-containing protein</fullName>
    </recommendedName>
</protein>
<evidence type="ECO:0000313" key="5">
    <source>
        <dbReference type="Proteomes" id="UP000315295"/>
    </source>
</evidence>
<dbReference type="AlphaFoldDB" id="A0A540KY23"/>
<comment type="caution">
    <text evidence="4">The sequence shown here is derived from an EMBL/GenBank/DDBJ whole genome shotgun (WGS) entry which is preliminary data.</text>
</comment>
<dbReference type="Gene3D" id="1.10.357.50">
    <property type="match status" value="1"/>
</dbReference>
<feature type="domain" description="MHD1" evidence="2">
    <location>
        <begin position="620"/>
        <end position="763"/>
    </location>
</feature>
<evidence type="ECO:0000259" key="2">
    <source>
        <dbReference type="PROSITE" id="PS51258"/>
    </source>
</evidence>
<dbReference type="PROSITE" id="PS51259">
    <property type="entry name" value="MHD2"/>
    <property type="match status" value="1"/>
</dbReference>